<proteinExistence type="predicted"/>
<dbReference type="InterPro" id="IPR015943">
    <property type="entry name" value="WD40/YVTN_repeat-like_dom_sf"/>
</dbReference>
<dbReference type="Gene3D" id="2.130.10.10">
    <property type="entry name" value="YVTN repeat-like/Quinoprotein amine dehydrogenase"/>
    <property type="match status" value="1"/>
</dbReference>
<dbReference type="OMA" id="RHWKPNA"/>
<dbReference type="GeneID" id="7830487"/>
<dbReference type="InterPro" id="IPR036322">
    <property type="entry name" value="WD40_repeat_dom_sf"/>
</dbReference>
<feature type="compositionally biased region" description="Basic and acidic residues" evidence="4">
    <location>
        <begin position="1"/>
        <end position="15"/>
    </location>
</feature>
<sequence length="586" mass="68342">MSDNKKISQKRKLETAEDVSLNIKEQNQKKNPNKKKGDQAVVDEFEKNENFEEEEGSELEFEDCEDDIDDEYVDEKTYKKIMQGNFQEDEEEWEDDGDDDDDENEEIGNEEEKQDINAKKRNKKNKNQKVEFIDVQQKPFMGTEKNLEEDEILDFDNKAYEMLHRANTEWPCLSCDFVTGEPHNINNPGFQEMKKYPYDVYVVAGTQSKQQNFIYLMRWSKLHKTKYDDDSDYQDDDEDDINNDDEPELALQSIQIKDPVNRIRAMQNSPLVAYWTENGDVTIADLSSRYDILNQWDPKILASKPKNNPKDKVFTKTFHNQVEGFALDWSPIKPGRLASGSCDGKIFIYNAKNFAFNDWERDQHPYVYHEGSVEDLQFSPVEEYSLASCSTDGTIRVVDLRVGNKKQAQLLVKAHECDVNVISWNHKNPFLIASGADDGCFKVWDLRYPDTAFTEIQYHQEPITSIQWQPNEESVLSVTSADNRLTIWDFSVENDENVEDYGEEIPDQLMFVHQGQQDMKELRYHPKYYEMIVSTAADGFHIFKPALNDEEENEKEKEDLENEDLSKIPKIKESDLNAYLAKMSLN</sequence>
<dbReference type="PROSITE" id="PS50294">
    <property type="entry name" value="WD_REPEATS_REGION"/>
    <property type="match status" value="2"/>
</dbReference>
<dbReference type="RefSeq" id="XP_001025086.1">
    <property type="nucleotide sequence ID" value="XM_001025086.3"/>
</dbReference>
<evidence type="ECO:0000313" key="6">
    <source>
        <dbReference type="EMBL" id="EAS04841.1"/>
    </source>
</evidence>
<feature type="compositionally biased region" description="Acidic residues" evidence="4">
    <location>
        <begin position="87"/>
        <end position="109"/>
    </location>
</feature>
<evidence type="ECO:0000256" key="3">
    <source>
        <dbReference type="PROSITE-ProRule" id="PRU00221"/>
    </source>
</evidence>
<evidence type="ECO:0000259" key="5">
    <source>
        <dbReference type="Pfam" id="PF12265"/>
    </source>
</evidence>
<dbReference type="Pfam" id="PF12265">
    <property type="entry name" value="CAF1C_H4-bd"/>
    <property type="match status" value="1"/>
</dbReference>
<feature type="repeat" description="WD" evidence="3">
    <location>
        <begin position="456"/>
        <end position="498"/>
    </location>
</feature>
<evidence type="ECO:0000313" key="7">
    <source>
        <dbReference type="Proteomes" id="UP000009168"/>
    </source>
</evidence>
<dbReference type="OrthoDB" id="2161379at2759"/>
<dbReference type="HOGENOM" id="CLU_025272_2_0_1"/>
<dbReference type="STRING" id="312017.I7MAL7"/>
<organism evidence="6 7">
    <name type="scientific">Tetrahymena thermophila (strain SB210)</name>
    <dbReference type="NCBI Taxonomy" id="312017"/>
    <lineage>
        <taxon>Eukaryota</taxon>
        <taxon>Sar</taxon>
        <taxon>Alveolata</taxon>
        <taxon>Ciliophora</taxon>
        <taxon>Intramacronucleata</taxon>
        <taxon>Oligohymenophorea</taxon>
        <taxon>Hymenostomatida</taxon>
        <taxon>Tetrahymenina</taxon>
        <taxon>Tetrahymenidae</taxon>
        <taxon>Tetrahymena</taxon>
    </lineage>
</organism>
<dbReference type="GO" id="GO:0005730">
    <property type="term" value="C:nucleolus"/>
    <property type="evidence" value="ECO:0007669"/>
    <property type="project" value="TreeGrafter"/>
</dbReference>
<dbReference type="KEGG" id="tet:TTHERM_00467910"/>
<feature type="repeat" description="WD" evidence="3">
    <location>
        <begin position="412"/>
        <end position="454"/>
    </location>
</feature>
<dbReference type="InterPro" id="IPR001680">
    <property type="entry name" value="WD40_rpt"/>
</dbReference>
<evidence type="ECO:0000256" key="2">
    <source>
        <dbReference type="ARBA" id="ARBA00022737"/>
    </source>
</evidence>
<protein>
    <submittedName>
        <fullName evidence="6">Histone-binding protein RBBP4 or subunit C of Caf1 complex protein</fullName>
    </submittedName>
</protein>
<dbReference type="SUPFAM" id="SSF50978">
    <property type="entry name" value="WD40 repeat-like"/>
    <property type="match status" value="1"/>
</dbReference>
<dbReference type="eggNOG" id="KOG0302">
    <property type="taxonomic scope" value="Eukaryota"/>
</dbReference>
<evidence type="ECO:0000256" key="4">
    <source>
        <dbReference type="SAM" id="MobiDB-lite"/>
    </source>
</evidence>
<dbReference type="InterPro" id="IPR051972">
    <property type="entry name" value="Glutamate-rich_WD_repeat"/>
</dbReference>
<keyword evidence="2" id="KW-0677">Repeat</keyword>
<gene>
    <name evidence="6" type="ORF">TTHERM_00467910</name>
</gene>
<keyword evidence="1 3" id="KW-0853">WD repeat</keyword>
<accession>I7MAL7</accession>
<dbReference type="EMBL" id="GG662441">
    <property type="protein sequence ID" value="EAS04841.1"/>
    <property type="molecule type" value="Genomic_DNA"/>
</dbReference>
<dbReference type="GO" id="GO:0042254">
    <property type="term" value="P:ribosome biogenesis"/>
    <property type="evidence" value="ECO:0007669"/>
    <property type="project" value="TreeGrafter"/>
</dbReference>
<feature type="region of interest" description="Disordered" evidence="4">
    <location>
        <begin position="1"/>
        <end position="123"/>
    </location>
</feature>
<dbReference type="Proteomes" id="UP000009168">
    <property type="component" value="Unassembled WGS sequence"/>
</dbReference>
<name>I7MAL7_TETTS</name>
<dbReference type="PANTHER" id="PTHR45903:SF1">
    <property type="entry name" value="GLUTAMATE-RICH WD REPEAT-CONTAINING PROTEIN 1"/>
    <property type="match status" value="1"/>
</dbReference>
<feature type="domain" description="Histone-binding protein RBBP4-like N-terminal" evidence="5">
    <location>
        <begin position="150"/>
        <end position="223"/>
    </location>
</feature>
<dbReference type="AlphaFoldDB" id="I7MAL7"/>
<feature type="compositionally biased region" description="Acidic residues" evidence="4">
    <location>
        <begin position="51"/>
        <end position="73"/>
    </location>
</feature>
<evidence type="ECO:0000256" key="1">
    <source>
        <dbReference type="ARBA" id="ARBA00022574"/>
    </source>
</evidence>
<keyword evidence="7" id="KW-1185">Reference proteome</keyword>
<dbReference type="InParanoid" id="I7MAL7"/>
<dbReference type="Pfam" id="PF00400">
    <property type="entry name" value="WD40"/>
    <property type="match status" value="3"/>
</dbReference>
<dbReference type="SMART" id="SM00320">
    <property type="entry name" value="WD40"/>
    <property type="match status" value="4"/>
</dbReference>
<dbReference type="InterPro" id="IPR022052">
    <property type="entry name" value="Histone-bd_RBBP4-like_N"/>
</dbReference>
<dbReference type="FunCoup" id="I7MAL7">
    <property type="interactions" value="430"/>
</dbReference>
<dbReference type="PANTHER" id="PTHR45903">
    <property type="entry name" value="GLUTAMATE-RICH WD REPEAT-CONTAINING PROTEIN 1"/>
    <property type="match status" value="1"/>
</dbReference>
<reference evidence="7" key="1">
    <citation type="journal article" date="2006" name="PLoS Biol.">
        <title>Macronuclear genome sequence of the ciliate Tetrahymena thermophila, a model eukaryote.</title>
        <authorList>
            <person name="Eisen J.A."/>
            <person name="Coyne R.S."/>
            <person name="Wu M."/>
            <person name="Wu D."/>
            <person name="Thiagarajan M."/>
            <person name="Wortman J.R."/>
            <person name="Badger J.H."/>
            <person name="Ren Q."/>
            <person name="Amedeo P."/>
            <person name="Jones K.M."/>
            <person name="Tallon L.J."/>
            <person name="Delcher A.L."/>
            <person name="Salzberg S.L."/>
            <person name="Silva J.C."/>
            <person name="Haas B.J."/>
            <person name="Majoros W.H."/>
            <person name="Farzad M."/>
            <person name="Carlton J.M."/>
            <person name="Smith R.K. Jr."/>
            <person name="Garg J."/>
            <person name="Pearlman R.E."/>
            <person name="Karrer K.M."/>
            <person name="Sun L."/>
            <person name="Manning G."/>
            <person name="Elde N.C."/>
            <person name="Turkewitz A.P."/>
            <person name="Asai D.J."/>
            <person name="Wilkes D.E."/>
            <person name="Wang Y."/>
            <person name="Cai H."/>
            <person name="Collins K."/>
            <person name="Stewart B.A."/>
            <person name="Lee S.R."/>
            <person name="Wilamowska K."/>
            <person name="Weinberg Z."/>
            <person name="Ruzzo W.L."/>
            <person name="Wloga D."/>
            <person name="Gaertig J."/>
            <person name="Frankel J."/>
            <person name="Tsao C.-C."/>
            <person name="Gorovsky M.A."/>
            <person name="Keeling P.J."/>
            <person name="Waller R.F."/>
            <person name="Patron N.J."/>
            <person name="Cherry J.M."/>
            <person name="Stover N.A."/>
            <person name="Krieger C.J."/>
            <person name="del Toro C."/>
            <person name="Ryder H.F."/>
            <person name="Williamson S.C."/>
            <person name="Barbeau R.A."/>
            <person name="Hamilton E.P."/>
            <person name="Orias E."/>
        </authorList>
    </citation>
    <scope>NUCLEOTIDE SEQUENCE [LARGE SCALE GENOMIC DNA]</scope>
    <source>
        <strain evidence="7">SB210</strain>
    </source>
</reference>
<dbReference type="PROSITE" id="PS50082">
    <property type="entry name" value="WD_REPEATS_2"/>
    <property type="match status" value="2"/>
</dbReference>